<sequence>MYYWNFAGSLMLRPRRVVVVGAGSRPISSPLSPLPSATTTRCFFFCFGAAAGFETFLFPFWEVCIAFSEFSFS</sequence>
<organism evidence="1 2">
    <name type="scientific">Bimuria novae-zelandiae CBS 107.79</name>
    <dbReference type="NCBI Taxonomy" id="1447943"/>
    <lineage>
        <taxon>Eukaryota</taxon>
        <taxon>Fungi</taxon>
        <taxon>Dikarya</taxon>
        <taxon>Ascomycota</taxon>
        <taxon>Pezizomycotina</taxon>
        <taxon>Dothideomycetes</taxon>
        <taxon>Pleosporomycetidae</taxon>
        <taxon>Pleosporales</taxon>
        <taxon>Massarineae</taxon>
        <taxon>Didymosphaeriaceae</taxon>
        <taxon>Bimuria</taxon>
    </lineage>
</organism>
<gene>
    <name evidence="1" type="ORF">BU23DRAFT_147737</name>
</gene>
<reference evidence="1" key="1">
    <citation type="journal article" date="2020" name="Stud. Mycol.">
        <title>101 Dothideomycetes genomes: a test case for predicting lifestyles and emergence of pathogens.</title>
        <authorList>
            <person name="Haridas S."/>
            <person name="Albert R."/>
            <person name="Binder M."/>
            <person name="Bloem J."/>
            <person name="Labutti K."/>
            <person name="Salamov A."/>
            <person name="Andreopoulos B."/>
            <person name="Baker S."/>
            <person name="Barry K."/>
            <person name="Bills G."/>
            <person name="Bluhm B."/>
            <person name="Cannon C."/>
            <person name="Castanera R."/>
            <person name="Culley D."/>
            <person name="Daum C."/>
            <person name="Ezra D."/>
            <person name="Gonzalez J."/>
            <person name="Henrissat B."/>
            <person name="Kuo A."/>
            <person name="Liang C."/>
            <person name="Lipzen A."/>
            <person name="Lutzoni F."/>
            <person name="Magnuson J."/>
            <person name="Mondo S."/>
            <person name="Nolan M."/>
            <person name="Ohm R."/>
            <person name="Pangilinan J."/>
            <person name="Park H.-J."/>
            <person name="Ramirez L."/>
            <person name="Alfaro M."/>
            <person name="Sun H."/>
            <person name="Tritt A."/>
            <person name="Yoshinaga Y."/>
            <person name="Zwiers L.-H."/>
            <person name="Turgeon B."/>
            <person name="Goodwin S."/>
            <person name="Spatafora J."/>
            <person name="Crous P."/>
            <person name="Grigoriev I."/>
        </authorList>
    </citation>
    <scope>NUCLEOTIDE SEQUENCE</scope>
    <source>
        <strain evidence="1">CBS 107.79</strain>
    </source>
</reference>
<dbReference type="AlphaFoldDB" id="A0A6A5VTR2"/>
<dbReference type="Proteomes" id="UP000800036">
    <property type="component" value="Unassembled WGS sequence"/>
</dbReference>
<evidence type="ECO:0000313" key="2">
    <source>
        <dbReference type="Proteomes" id="UP000800036"/>
    </source>
</evidence>
<keyword evidence="2" id="KW-1185">Reference proteome</keyword>
<protein>
    <submittedName>
        <fullName evidence="1">Uncharacterized protein</fullName>
    </submittedName>
</protein>
<proteinExistence type="predicted"/>
<name>A0A6A5VTR2_9PLEO</name>
<evidence type="ECO:0000313" key="1">
    <source>
        <dbReference type="EMBL" id="KAF1979092.1"/>
    </source>
</evidence>
<dbReference type="EMBL" id="ML976658">
    <property type="protein sequence ID" value="KAF1979092.1"/>
    <property type="molecule type" value="Genomic_DNA"/>
</dbReference>
<accession>A0A6A5VTR2</accession>